<dbReference type="Gene3D" id="2.40.420.20">
    <property type="match status" value="1"/>
</dbReference>
<dbReference type="Pfam" id="PF25967">
    <property type="entry name" value="RND-MFP_C"/>
    <property type="match status" value="1"/>
</dbReference>
<comment type="subcellular location">
    <subcellularLocation>
        <location evidence="1">Cell envelope</location>
    </subcellularLocation>
</comment>
<dbReference type="Gene3D" id="2.40.30.170">
    <property type="match status" value="1"/>
</dbReference>
<feature type="compositionally biased region" description="Gly residues" evidence="4">
    <location>
        <begin position="321"/>
        <end position="369"/>
    </location>
</feature>
<feature type="region of interest" description="Disordered" evidence="4">
    <location>
        <begin position="206"/>
        <end position="380"/>
    </location>
</feature>
<dbReference type="Gene3D" id="2.40.50.100">
    <property type="match status" value="1"/>
</dbReference>
<sequence>MTPSIPIRVGGLALAGVAIAGFAVLRVSDGGSPAAGQISLAAAKRGTVSAYVSAAGNTVNDGVSDLGFGAAGTVQKLDVKVGDKVKKGRVLARIDDTIAREDYDAAKASLAAAQDTLDKIESGTSVTSTGGSSGGVTVVPAMARTTSGQGSSSAGSGHGSSGSSSGGSGSGGSVTSCATTPASMSGNVATSQGWLALNVSLVSYDSDGRGREHPPLASATPTPDSAGRTTGHGAASGSGAAKAAGTSSANASTGRARQTWTKHPSPSPTPTVTPTVTPTPSPSPTPTPTATPTPTPTPTHATPTPTHSAPPSATPSPTCTPGGGTPGQGGGGQGGPGGGQGDGQGGGSGRGGGGFGGSGGRGGGGGGGTPMTEAEAEAAVSKATSDLADARQALAGVKIKAPADGTILSVAGTVGTQYTSGTFITLGDLGDLQMQAMFTQSDVQSLKVGQKATITLATHPGEEYDGTVAHIDPTATTSGRLVRYGVTISFEDRPANLLLGQSATAQVTTGTADDALYVPAQAVRTLADGTATVTVRQAGGGQVQRTVKTGIRGDQYVEIVDGLTDGDQVVLPSGSSGGGFPDEGFPEVS</sequence>
<dbReference type="PANTHER" id="PTHR32347">
    <property type="entry name" value="EFFLUX SYSTEM COMPONENT YKNX-RELATED"/>
    <property type="match status" value="1"/>
</dbReference>
<evidence type="ECO:0000313" key="8">
    <source>
        <dbReference type="Proteomes" id="UP000630097"/>
    </source>
</evidence>
<evidence type="ECO:0000256" key="3">
    <source>
        <dbReference type="ARBA" id="ARBA00023054"/>
    </source>
</evidence>
<proteinExistence type="inferred from homology"/>
<dbReference type="InterPro" id="IPR006143">
    <property type="entry name" value="RND_pump_MFP"/>
</dbReference>
<feature type="compositionally biased region" description="Low complexity" evidence="4">
    <location>
        <begin position="225"/>
        <end position="257"/>
    </location>
</feature>
<evidence type="ECO:0000256" key="1">
    <source>
        <dbReference type="ARBA" id="ARBA00004196"/>
    </source>
</evidence>
<evidence type="ECO:0000313" key="7">
    <source>
        <dbReference type="EMBL" id="GIG81286.1"/>
    </source>
</evidence>
<feature type="compositionally biased region" description="Pro residues" evidence="4">
    <location>
        <begin position="265"/>
        <end position="297"/>
    </location>
</feature>
<protein>
    <submittedName>
        <fullName evidence="7">Uncharacterized protein</fullName>
    </submittedName>
</protein>
<dbReference type="InterPro" id="IPR058627">
    <property type="entry name" value="MdtA-like_C"/>
</dbReference>
<feature type="domain" description="Multidrug resistance protein MdtA-like C-terminal permuted SH3" evidence="6">
    <location>
        <begin position="514"/>
        <end position="571"/>
    </location>
</feature>
<evidence type="ECO:0000259" key="5">
    <source>
        <dbReference type="Pfam" id="PF25954"/>
    </source>
</evidence>
<keyword evidence="3" id="KW-0175">Coiled coil</keyword>
<dbReference type="Proteomes" id="UP000630097">
    <property type="component" value="Unassembled WGS sequence"/>
</dbReference>
<evidence type="ECO:0000256" key="4">
    <source>
        <dbReference type="SAM" id="MobiDB-lite"/>
    </source>
</evidence>
<dbReference type="EMBL" id="BONV01000019">
    <property type="protein sequence ID" value="GIG81286.1"/>
    <property type="molecule type" value="Genomic_DNA"/>
</dbReference>
<dbReference type="GO" id="GO:0022857">
    <property type="term" value="F:transmembrane transporter activity"/>
    <property type="evidence" value="ECO:0007669"/>
    <property type="project" value="InterPro"/>
</dbReference>
<dbReference type="GO" id="GO:0030313">
    <property type="term" value="C:cell envelope"/>
    <property type="evidence" value="ECO:0007669"/>
    <property type="project" value="UniProtKB-SubCell"/>
</dbReference>
<dbReference type="RefSeq" id="WP_203884662.1">
    <property type="nucleotide sequence ID" value="NZ_BAABHH010000018.1"/>
</dbReference>
<feature type="compositionally biased region" description="Gly residues" evidence="4">
    <location>
        <begin position="156"/>
        <end position="172"/>
    </location>
</feature>
<feature type="domain" description="CusB-like beta-barrel" evidence="5">
    <location>
        <begin position="435"/>
        <end position="509"/>
    </location>
</feature>
<feature type="region of interest" description="Disordered" evidence="4">
    <location>
        <begin position="145"/>
        <end position="176"/>
    </location>
</feature>
<reference evidence="7 8" key="1">
    <citation type="submission" date="2021-01" db="EMBL/GenBank/DDBJ databases">
        <title>Whole genome shotgun sequence of Planotetraspora kaengkrachanensis NBRC 104272.</title>
        <authorList>
            <person name="Komaki H."/>
            <person name="Tamura T."/>
        </authorList>
    </citation>
    <scope>NUCLEOTIDE SEQUENCE [LARGE SCALE GENOMIC DNA]</scope>
    <source>
        <strain evidence="7 8">NBRC 104272</strain>
    </source>
</reference>
<feature type="compositionally biased region" description="Low complexity" evidence="4">
    <location>
        <begin position="298"/>
        <end position="320"/>
    </location>
</feature>
<dbReference type="InterPro" id="IPR050465">
    <property type="entry name" value="UPF0194_transport"/>
</dbReference>
<comment type="similarity">
    <text evidence="2">Belongs to the membrane fusion protein (MFP) (TC 8.A.1) family.</text>
</comment>
<evidence type="ECO:0000256" key="2">
    <source>
        <dbReference type="ARBA" id="ARBA00009477"/>
    </source>
</evidence>
<gene>
    <name evidence="7" type="ORF">Pka01_44130</name>
</gene>
<dbReference type="GO" id="GO:0016020">
    <property type="term" value="C:membrane"/>
    <property type="evidence" value="ECO:0007669"/>
    <property type="project" value="InterPro"/>
</dbReference>
<dbReference type="AlphaFoldDB" id="A0A8J3PUG1"/>
<name>A0A8J3PUG1_9ACTN</name>
<dbReference type="SUPFAM" id="SSF111369">
    <property type="entry name" value="HlyD-like secretion proteins"/>
    <property type="match status" value="2"/>
</dbReference>
<comment type="caution">
    <text evidence="7">The sequence shown here is derived from an EMBL/GenBank/DDBJ whole genome shotgun (WGS) entry which is preliminary data.</text>
</comment>
<dbReference type="NCBIfam" id="TIGR01730">
    <property type="entry name" value="RND_mfp"/>
    <property type="match status" value="1"/>
</dbReference>
<accession>A0A8J3PUG1</accession>
<dbReference type="InterPro" id="IPR058792">
    <property type="entry name" value="Beta-barrel_RND_2"/>
</dbReference>
<evidence type="ECO:0000259" key="6">
    <source>
        <dbReference type="Pfam" id="PF25967"/>
    </source>
</evidence>
<organism evidence="7 8">
    <name type="scientific">Planotetraspora kaengkrachanensis</name>
    <dbReference type="NCBI Taxonomy" id="575193"/>
    <lineage>
        <taxon>Bacteria</taxon>
        <taxon>Bacillati</taxon>
        <taxon>Actinomycetota</taxon>
        <taxon>Actinomycetes</taxon>
        <taxon>Streptosporangiales</taxon>
        <taxon>Streptosporangiaceae</taxon>
        <taxon>Planotetraspora</taxon>
    </lineage>
</organism>
<dbReference type="Pfam" id="PF25954">
    <property type="entry name" value="Beta-barrel_RND_2"/>
    <property type="match status" value="1"/>
</dbReference>
<keyword evidence="8" id="KW-1185">Reference proteome</keyword>